<keyword evidence="3" id="KW-0813">Transport</keyword>
<dbReference type="AlphaFoldDB" id="A0A286TUN9"/>
<evidence type="ECO:0000256" key="5">
    <source>
        <dbReference type="ARBA" id="ARBA00022692"/>
    </source>
</evidence>
<keyword evidence="6" id="KW-0472">Membrane</keyword>
<dbReference type="OrthoDB" id="234964at2"/>
<protein>
    <submittedName>
        <fullName evidence="8">Outer membrane protein</fullName>
    </submittedName>
</protein>
<evidence type="ECO:0000256" key="1">
    <source>
        <dbReference type="ARBA" id="ARBA00004442"/>
    </source>
</evidence>
<evidence type="ECO:0000256" key="4">
    <source>
        <dbReference type="ARBA" id="ARBA00022452"/>
    </source>
</evidence>
<dbReference type="PANTHER" id="PTHR30026">
    <property type="entry name" value="OUTER MEMBRANE PROTEIN TOLC"/>
    <property type="match status" value="1"/>
</dbReference>
<organism evidence="8 9">
    <name type="scientific">Candidatus Scalindua japonica</name>
    <dbReference type="NCBI Taxonomy" id="1284222"/>
    <lineage>
        <taxon>Bacteria</taxon>
        <taxon>Pseudomonadati</taxon>
        <taxon>Planctomycetota</taxon>
        <taxon>Candidatus Brocadiia</taxon>
        <taxon>Candidatus Brocadiales</taxon>
        <taxon>Candidatus Scalinduaceae</taxon>
        <taxon>Candidatus Scalindua</taxon>
    </lineage>
</organism>
<name>A0A286TUN9_9BACT</name>
<dbReference type="InterPro" id="IPR003423">
    <property type="entry name" value="OMP_efflux"/>
</dbReference>
<gene>
    <name evidence="8" type="ORF">SCALIN_C04_0071</name>
</gene>
<dbReference type="Gene3D" id="1.20.1600.10">
    <property type="entry name" value="Outer membrane efflux proteins (OEP)"/>
    <property type="match status" value="1"/>
</dbReference>
<dbReference type="RefSeq" id="WP_096892716.1">
    <property type="nucleotide sequence ID" value="NZ_BAOS01000004.1"/>
</dbReference>
<evidence type="ECO:0000256" key="6">
    <source>
        <dbReference type="ARBA" id="ARBA00023136"/>
    </source>
</evidence>
<dbReference type="EMBL" id="BAOS01000004">
    <property type="protein sequence ID" value="GAX59583.1"/>
    <property type="molecule type" value="Genomic_DNA"/>
</dbReference>
<keyword evidence="7" id="KW-0998">Cell outer membrane</keyword>
<sequence>MYIKIKKILTILFLLTILIYPVLSVEAKNTYVEALSDILKVSPSDKIEAIDNYDEEMGSDVEINMQDLKFLKLTLKDSMILALNNNYDIRIAKTDPKIKDNDIAVAKSVFDPILTITGNRDVREEPRSNTLITGTSGVIQRLNDNNDLNATIEKSIETGAKITLDFNLLLRNFIDPATFQTLNPMSTATLEAKVSQPLLKDAGIFYNRSNIYIARNDKKKSILELKETAIDVINTAQKAYWELVKAVEALRVRRKSLERAEDLLKKNKIQVEVGTLAPIELLVAEEGVASQIEGVVVAENDIKDKEDDLKLIMNLQHDDLFSDISIIPLDMASDGIKKVSLDDSINIALANRPEYSARGLDIKNATIKVRQQKNQLLPRLDIEAGIRYRGMAGDFGNAIDSAFSEKFQDEFFGLTVEVPLGNREARSKYTNAVLEQKQSVYSTRKIEQEIVVEVRKAVRQIKTNEERIKASRKAKELSQERLQAEEKKFKVGRSTVLEVIRAQENLAIAEGKSTNALVDYQISLGNLDATLGTILEKHSIKIDKDIF</sequence>
<evidence type="ECO:0000313" key="9">
    <source>
        <dbReference type="Proteomes" id="UP000218542"/>
    </source>
</evidence>
<keyword evidence="9" id="KW-1185">Reference proteome</keyword>
<comment type="caution">
    <text evidence="8">The sequence shown here is derived from an EMBL/GenBank/DDBJ whole genome shotgun (WGS) entry which is preliminary data.</text>
</comment>
<evidence type="ECO:0000313" key="8">
    <source>
        <dbReference type="EMBL" id="GAX59583.1"/>
    </source>
</evidence>
<evidence type="ECO:0000256" key="7">
    <source>
        <dbReference type="ARBA" id="ARBA00023237"/>
    </source>
</evidence>
<evidence type="ECO:0000256" key="3">
    <source>
        <dbReference type="ARBA" id="ARBA00022448"/>
    </source>
</evidence>
<dbReference type="Proteomes" id="UP000218542">
    <property type="component" value="Unassembled WGS sequence"/>
</dbReference>
<evidence type="ECO:0000256" key="2">
    <source>
        <dbReference type="ARBA" id="ARBA00007613"/>
    </source>
</evidence>
<reference evidence="9" key="1">
    <citation type="journal article" date="2017" name="Environ. Microbiol. Rep.">
        <title>Genetic Diversity of Marine Anaerobic Ammonium-Oxidizing Bacteria as Revealed by Genomic and Proteomic Analyses of 'Candidatus Scalindua japonica'.</title>
        <authorList>
            <person name="Oshiki M."/>
            <person name="Mizuto K."/>
            <person name="Kimura Z."/>
            <person name="Kindaichi T."/>
            <person name="Satoh H."/>
            <person name="Okabe S."/>
        </authorList>
    </citation>
    <scope>NUCLEOTIDE SEQUENCE [LARGE SCALE GENOMIC DNA]</scope>
    <source>
        <strain evidence="9">husup-a2</strain>
    </source>
</reference>
<comment type="similarity">
    <text evidence="2">Belongs to the outer membrane factor (OMF) (TC 1.B.17) family.</text>
</comment>
<dbReference type="Pfam" id="PF02321">
    <property type="entry name" value="OEP"/>
    <property type="match status" value="1"/>
</dbReference>
<dbReference type="GO" id="GO:0015562">
    <property type="term" value="F:efflux transmembrane transporter activity"/>
    <property type="evidence" value="ECO:0007669"/>
    <property type="project" value="InterPro"/>
</dbReference>
<dbReference type="GO" id="GO:0015288">
    <property type="term" value="F:porin activity"/>
    <property type="evidence" value="ECO:0007669"/>
    <property type="project" value="TreeGrafter"/>
</dbReference>
<comment type="subcellular location">
    <subcellularLocation>
        <location evidence="1">Cell outer membrane</location>
    </subcellularLocation>
</comment>
<dbReference type="SUPFAM" id="SSF56954">
    <property type="entry name" value="Outer membrane efflux proteins (OEP)"/>
    <property type="match status" value="1"/>
</dbReference>
<dbReference type="InterPro" id="IPR051906">
    <property type="entry name" value="TolC-like"/>
</dbReference>
<dbReference type="GO" id="GO:0009279">
    <property type="term" value="C:cell outer membrane"/>
    <property type="evidence" value="ECO:0007669"/>
    <property type="project" value="UniProtKB-SubCell"/>
</dbReference>
<keyword evidence="5" id="KW-0812">Transmembrane</keyword>
<dbReference type="PANTHER" id="PTHR30026:SF23">
    <property type="entry name" value="TO APRF-PUTATIVE OUTER MEMBRANE EFFLUX PROTEIN OR SECRETED ALKALINE PHOSPHATASE-RELATED"/>
    <property type="match status" value="1"/>
</dbReference>
<proteinExistence type="inferred from homology"/>
<keyword evidence="4" id="KW-1134">Transmembrane beta strand</keyword>
<dbReference type="GO" id="GO:1990281">
    <property type="term" value="C:efflux pump complex"/>
    <property type="evidence" value="ECO:0007669"/>
    <property type="project" value="TreeGrafter"/>
</dbReference>
<accession>A0A286TUN9</accession>